<accession>A0A7S3KWA6</accession>
<dbReference type="InterPro" id="IPR018247">
    <property type="entry name" value="EF_Hand_1_Ca_BS"/>
</dbReference>
<keyword evidence="1" id="KW-0106">Calcium</keyword>
<dbReference type="InterPro" id="IPR011992">
    <property type="entry name" value="EF-hand-dom_pair"/>
</dbReference>
<dbReference type="GO" id="GO:0005509">
    <property type="term" value="F:calcium ion binding"/>
    <property type="evidence" value="ECO:0007669"/>
    <property type="project" value="InterPro"/>
</dbReference>
<name>A0A7S3KWA6_9STRA</name>
<gene>
    <name evidence="3" type="ORF">ACOF00016_LOCUS914</name>
</gene>
<organism evidence="3">
    <name type="scientific">Amphora coffeiformis</name>
    <dbReference type="NCBI Taxonomy" id="265554"/>
    <lineage>
        <taxon>Eukaryota</taxon>
        <taxon>Sar</taxon>
        <taxon>Stramenopiles</taxon>
        <taxon>Ochrophyta</taxon>
        <taxon>Bacillariophyta</taxon>
        <taxon>Bacillariophyceae</taxon>
        <taxon>Bacillariophycidae</taxon>
        <taxon>Thalassiophysales</taxon>
        <taxon>Catenulaceae</taxon>
        <taxon>Amphora</taxon>
    </lineage>
</organism>
<evidence type="ECO:0000259" key="2">
    <source>
        <dbReference type="PROSITE" id="PS50222"/>
    </source>
</evidence>
<dbReference type="SMART" id="SM00054">
    <property type="entry name" value="EFh"/>
    <property type="match status" value="1"/>
</dbReference>
<feature type="domain" description="EF-hand" evidence="2">
    <location>
        <begin position="77"/>
        <end position="112"/>
    </location>
</feature>
<dbReference type="EMBL" id="HBIM01001055">
    <property type="protein sequence ID" value="CAE0402638.1"/>
    <property type="molecule type" value="Transcribed_RNA"/>
</dbReference>
<proteinExistence type="predicted"/>
<dbReference type="PROSITE" id="PS50222">
    <property type="entry name" value="EF_HAND_2"/>
    <property type="match status" value="1"/>
</dbReference>
<evidence type="ECO:0000256" key="1">
    <source>
        <dbReference type="ARBA" id="ARBA00022837"/>
    </source>
</evidence>
<dbReference type="Pfam" id="PF00036">
    <property type="entry name" value="EF-hand_1"/>
    <property type="match status" value="1"/>
</dbReference>
<dbReference type="PROSITE" id="PS00018">
    <property type="entry name" value="EF_HAND_1"/>
    <property type="match status" value="1"/>
</dbReference>
<reference evidence="3" key="1">
    <citation type="submission" date="2021-01" db="EMBL/GenBank/DDBJ databases">
        <authorList>
            <person name="Corre E."/>
            <person name="Pelletier E."/>
            <person name="Niang G."/>
            <person name="Scheremetjew M."/>
            <person name="Finn R."/>
            <person name="Kale V."/>
            <person name="Holt S."/>
            <person name="Cochrane G."/>
            <person name="Meng A."/>
            <person name="Brown T."/>
            <person name="Cohen L."/>
        </authorList>
    </citation>
    <scope>NUCLEOTIDE SEQUENCE</scope>
    <source>
        <strain evidence="3">CCMP127</strain>
    </source>
</reference>
<dbReference type="SUPFAM" id="SSF47473">
    <property type="entry name" value="EF-hand"/>
    <property type="match status" value="1"/>
</dbReference>
<evidence type="ECO:0000313" key="3">
    <source>
        <dbReference type="EMBL" id="CAE0402638.1"/>
    </source>
</evidence>
<dbReference type="AlphaFoldDB" id="A0A7S3KWA6"/>
<dbReference type="Gene3D" id="1.10.238.10">
    <property type="entry name" value="EF-hand"/>
    <property type="match status" value="1"/>
</dbReference>
<dbReference type="InterPro" id="IPR002048">
    <property type="entry name" value="EF_hand_dom"/>
</dbReference>
<protein>
    <recommendedName>
        <fullName evidence="2">EF-hand domain-containing protein</fullName>
    </recommendedName>
</protein>
<sequence length="149" mass="16913">MLSRHLSRPAFTRFAVGSPRLAALPVHGVPALVDSIPPRRFLLTEADLTPIEELSDARQKLRQALMHYRNNNFGQTLFSRFIKEMIVVTDANQDGKISIEEMKKMLENIGCDKFITDDDLEAVFEEIGHNEDGEPLIYADEIEMILTGR</sequence>